<dbReference type="EMBL" id="JABBWK010000010">
    <property type="protein sequence ID" value="KAG1904410.1"/>
    <property type="molecule type" value="Genomic_DNA"/>
</dbReference>
<dbReference type="GeneID" id="64667975"/>
<protein>
    <submittedName>
        <fullName evidence="2">Uncharacterized protein</fullName>
    </submittedName>
</protein>
<reference evidence="2" key="1">
    <citation type="journal article" date="2020" name="New Phytol.">
        <title>Comparative genomics reveals dynamic genome evolution in host specialist ectomycorrhizal fungi.</title>
        <authorList>
            <person name="Lofgren L.A."/>
            <person name="Nguyen N.H."/>
            <person name="Vilgalys R."/>
            <person name="Ruytinx J."/>
            <person name="Liao H.L."/>
            <person name="Branco S."/>
            <person name="Kuo A."/>
            <person name="LaButti K."/>
            <person name="Lipzen A."/>
            <person name="Andreopoulos W."/>
            <person name="Pangilinan J."/>
            <person name="Riley R."/>
            <person name="Hundley H."/>
            <person name="Na H."/>
            <person name="Barry K."/>
            <person name="Grigoriev I.V."/>
            <person name="Stajich J.E."/>
            <person name="Kennedy P.G."/>
        </authorList>
    </citation>
    <scope>NUCLEOTIDE SEQUENCE</scope>
    <source>
        <strain evidence="2">FC203</strain>
    </source>
</reference>
<feature type="non-terminal residue" evidence="2">
    <location>
        <position position="1"/>
    </location>
</feature>
<sequence length="113" mass="11956">PPAPDSPASEGIPHQPPLVPYQTAPDAMGLFRIYSARPTMIPKGDVGLDAAVDAPTLDRDPSVGSSQIATGLPSPEIRPDNLFSPFSSPTAGLLMCWQYSVVNSKSNAEMKHL</sequence>
<evidence type="ECO:0000313" key="3">
    <source>
        <dbReference type="Proteomes" id="UP001195769"/>
    </source>
</evidence>
<proteinExistence type="predicted"/>
<evidence type="ECO:0000256" key="1">
    <source>
        <dbReference type="SAM" id="MobiDB-lite"/>
    </source>
</evidence>
<organism evidence="2 3">
    <name type="scientific">Suillus fuscotomentosus</name>
    <dbReference type="NCBI Taxonomy" id="1912939"/>
    <lineage>
        <taxon>Eukaryota</taxon>
        <taxon>Fungi</taxon>
        <taxon>Dikarya</taxon>
        <taxon>Basidiomycota</taxon>
        <taxon>Agaricomycotina</taxon>
        <taxon>Agaricomycetes</taxon>
        <taxon>Agaricomycetidae</taxon>
        <taxon>Boletales</taxon>
        <taxon>Suillineae</taxon>
        <taxon>Suillaceae</taxon>
        <taxon>Suillus</taxon>
    </lineage>
</organism>
<evidence type="ECO:0000313" key="2">
    <source>
        <dbReference type="EMBL" id="KAG1904410.1"/>
    </source>
</evidence>
<feature type="region of interest" description="Disordered" evidence="1">
    <location>
        <begin position="1"/>
        <end position="21"/>
    </location>
</feature>
<accession>A0AAD4HNM9</accession>
<feature type="non-terminal residue" evidence="2">
    <location>
        <position position="113"/>
    </location>
</feature>
<name>A0AAD4HNM9_9AGAM</name>
<comment type="caution">
    <text evidence="2">The sequence shown here is derived from an EMBL/GenBank/DDBJ whole genome shotgun (WGS) entry which is preliminary data.</text>
</comment>
<feature type="region of interest" description="Disordered" evidence="1">
    <location>
        <begin position="56"/>
        <end position="77"/>
    </location>
</feature>
<dbReference type="Proteomes" id="UP001195769">
    <property type="component" value="Unassembled WGS sequence"/>
</dbReference>
<dbReference type="AlphaFoldDB" id="A0AAD4HNM9"/>
<dbReference type="RefSeq" id="XP_041229985.1">
    <property type="nucleotide sequence ID" value="XM_041373677.1"/>
</dbReference>
<gene>
    <name evidence="2" type="ORF">F5891DRAFT_914229</name>
</gene>
<keyword evidence="3" id="KW-1185">Reference proteome</keyword>